<evidence type="ECO:0000256" key="1">
    <source>
        <dbReference type="ARBA" id="ARBA00022729"/>
    </source>
</evidence>
<dbReference type="EMBL" id="JACDTQ010002452">
    <property type="protein sequence ID" value="KAF5918395.1"/>
    <property type="molecule type" value="Genomic_DNA"/>
</dbReference>
<dbReference type="InterPro" id="IPR001747">
    <property type="entry name" value="Vitellogenin_N"/>
</dbReference>
<organism evidence="6 7">
    <name type="scientific">Diceros bicornis minor</name>
    <name type="common">South-central black rhinoceros</name>
    <dbReference type="NCBI Taxonomy" id="77932"/>
    <lineage>
        <taxon>Eukaryota</taxon>
        <taxon>Metazoa</taxon>
        <taxon>Chordata</taxon>
        <taxon>Craniata</taxon>
        <taxon>Vertebrata</taxon>
        <taxon>Euteleostomi</taxon>
        <taxon>Mammalia</taxon>
        <taxon>Eutheria</taxon>
        <taxon>Laurasiatheria</taxon>
        <taxon>Perissodactyla</taxon>
        <taxon>Rhinocerotidae</taxon>
        <taxon>Diceros</taxon>
    </lineage>
</organism>
<dbReference type="PANTHER" id="PTHR37860">
    <property type="entry name" value="AGAP008810-PA"/>
    <property type="match status" value="1"/>
</dbReference>
<evidence type="ECO:0000256" key="3">
    <source>
        <dbReference type="PROSITE-ProRule" id="PRU00557"/>
    </source>
</evidence>
<proteinExistence type="predicted"/>
<evidence type="ECO:0000259" key="5">
    <source>
        <dbReference type="PROSITE" id="PS51211"/>
    </source>
</evidence>
<keyword evidence="1" id="KW-0732">Signal</keyword>
<dbReference type="InterPro" id="IPR015817">
    <property type="entry name" value="Vitellinogen_open_b-sht_sub1"/>
</dbReference>
<dbReference type="SMART" id="SM01169">
    <property type="entry name" value="DUF1943"/>
    <property type="match status" value="1"/>
</dbReference>
<feature type="compositionally biased region" description="Basic and acidic residues" evidence="4">
    <location>
        <begin position="814"/>
        <end position="824"/>
    </location>
</feature>
<dbReference type="PROSITE" id="PS51211">
    <property type="entry name" value="VITELLOGENIN"/>
    <property type="match status" value="1"/>
</dbReference>
<name>A0A7J7ERD6_DICBM</name>
<dbReference type="Proteomes" id="UP000551758">
    <property type="component" value="Unassembled WGS sequence"/>
</dbReference>
<comment type="caution">
    <text evidence="6">The sequence shown here is derived from an EMBL/GenBank/DDBJ whole genome shotgun (WGS) entry which is preliminary data.</text>
</comment>
<feature type="non-terminal residue" evidence="6">
    <location>
        <position position="1"/>
    </location>
</feature>
<dbReference type="InterPro" id="IPR015819">
    <property type="entry name" value="Lipid_transp_b-sht_shell"/>
</dbReference>
<dbReference type="Gene3D" id="1.25.10.20">
    <property type="entry name" value="Vitellinogen, superhelical"/>
    <property type="match status" value="1"/>
</dbReference>
<feature type="domain" description="Vitellogenin" evidence="5">
    <location>
        <begin position="123"/>
        <end position="742"/>
    </location>
</feature>
<comment type="caution">
    <text evidence="3">Lacks conserved residue(s) required for the propagation of feature annotation.</text>
</comment>
<dbReference type="Pfam" id="PF21013">
    <property type="entry name" value="LOC400499"/>
    <property type="match status" value="1"/>
</dbReference>
<evidence type="ECO:0000256" key="4">
    <source>
        <dbReference type="SAM" id="MobiDB-lite"/>
    </source>
</evidence>
<protein>
    <recommendedName>
        <fullName evidence="5">Vitellogenin domain-containing protein</fullName>
    </recommendedName>
</protein>
<dbReference type="InterPro" id="IPR048484">
    <property type="entry name" value="LOC400499-like"/>
</dbReference>
<dbReference type="Pfam" id="PF09172">
    <property type="entry name" value="Vit_open_b-sht"/>
    <property type="match status" value="1"/>
</dbReference>
<gene>
    <name evidence="6" type="ORF">HPG69_011836</name>
</gene>
<evidence type="ECO:0000256" key="2">
    <source>
        <dbReference type="ARBA" id="ARBA00023180"/>
    </source>
</evidence>
<keyword evidence="2" id="KW-0325">Glycoprotein</keyword>
<dbReference type="InterPro" id="IPR015255">
    <property type="entry name" value="Vitellinogen_open_b-sht"/>
</dbReference>
<dbReference type="Pfam" id="PF01347">
    <property type="entry name" value="Vitellogenin_N"/>
    <property type="match status" value="2"/>
</dbReference>
<sequence>GLKLGPPLWERRFLSGRSEPLWGERLVVWGSLGPAVMLAPMALLGLVLLWAPAAATSGNRKQRLVQAAALRTQFASGSSCRLHCSPAQLGWRADVEVVEIPDSLAGQGASCMTVCTGSADPHLSVGTRYTYRFSTNTSTGLQGAPLEGSGLGLQGLVTLHVLGPCQMALRLQGFQVTSILGSKVEVLKESASLSAALGRVPLRFVLRAGRVVRLCPHRAEPRWALNVKRAVLSLVQGHPGAAGPQTLDEVRPEPGVGGGRGAQGADRVLLARPGGRSGQVSHHVPAARRQAAQDQGPGAVLPAQGALRAALTGAAPGGAARPGLPPDLPPEFPGRRAEGGLLRGAACCGAPLREGECRADEDTFPADSAAGDAPRSGRHSLLYEWEETLPWATVATVAASVRKLCLAQTTSFEAAELFLTLVSELQGLPAHELRDLWRHSSFKCRDSWQPLADALPSCGTEPCVGLMVELISSGEVEADEREAWLWSLAFLPQPTDAMVHALLPLLQTPGASPSAFLGLSALVHSLCASLDGPCGQLPGVSSLVKILGEAVGANCTFQEPSDADQLRLVLKAIGNAGLAAAALTPSLSACASLRSCPPEIRLGAIQAFRRVPCSADRSVLSHLYQSPEEDAEIRINAYLALMRCPGEEVFAQVRRTQAGERSTQVGSFVWSHLLQLLETDDPLKQAFREALPQDILSREFHPETWKHSSYSDATFHSASGSLGANVEGTLLFSPASFLPRSATANLTIHALGRAFNLLELGLRLENAEEIARKLFGPKSFWGQEEEREAQPEKPPEPDPGPTPQAANLDCPGESSREMRDLRQKVAQRRGERALRCELSVKVFGHELGFVSCGAMGSHGRRPSLNLAQLAVKLLKGQEVQLNRRLNLALEELAFPTVSGLPARLALNASAAISVWIRGTAAFQQRSDFSVNGYVKPSALLQVSAQLGTAGALGQAGLRWVTGVRGAASLDGGMQARKGRDLRAHLNTPEEAVELLSVSSKLYLVTGDGMQTLGHVHSPSEAQSCTHKEVARTWGWQLCTEVTWPAAGQPFLLSLPVSAAVTLRKQDRGLQQYLLEAAYTLGPWTPLCFQKNSWLPREASAHLFMGTPKSEVPRDVEVDVSYSLPQRKFRLKLLHPRKKIELDGKIETLPSACMGHLELILDDRDVYYIKGRSDVRPAAGGEAQRLEAQLEVRLVTAGSPVVLAGNLSRQPGSKLAFSVWLSTQAHLSVLLEKKAEDGLQVAVLAGELSVPGLVGLRALGRLQQRGRLWTSSLRIKYGLLRQAERLAQECSTGQQLRAESSPEGAYKLELDHELHCTQLPAFSHKVQLRHEDGSGHLHSQLEASYGRHWAESSNRRRLRVSQTFQNDSGPALSNYFVEFVLQVPVKQVDCRTQLHHSSLRQPHMESSTFLKVQYNGRLPFVAGLQWKDTSRATLWKWEGALTLDSPWLMVSAAHRLYWPHRATFQAGLELTLGKAWTLKNLVMNVACRGQGLAREGKIHIYTPATTYLRVSTVTTLARSLFRSWSEVESAWSAAVQSEIRAENSRDRKSLHCWLKGPRRELNLTAAYRHAEQPRKTHVSLMALGTRAGGQPQGLQLEGELEELTHDSVSYRKRGTFLLRHPLALPGPQSLLLQETFTVEKQQQRSSLETRVVLNGREETLQTIVLGYQAGHPYVCAGLTHPYSGTAIPGSLEGCVVTWSRHTAKNREVEATLKVDQKVMLHLKGLHRDRSQPGEVRHRLALDAAHSSQLKFPRALSLDGDIVFRRSPQGAFDCGVDARAAINHSTTSQVSVQLNGSDSHLVFFFQLRHPHGPTFPPNLQVQAAAGRFTERSLNGSLSVHVSGRELVLLEVDASRDARRSSQGWGVSVLLRQAVLRAPTAVQLQLSGKVAPARIWLFFKALLDQNAAQLLLKASEERRGGQVLTLWSQAQHTVAGWAAVPRLLALKGMLKQKEALREGTIKVTADSAVLGFLLQDKHEKAGNSTSVRSMICILTQNGSQALPGELRLRGRLQAQPGSLGGQARLRAEAASLALGGACTWGPGHGQLSGSLSHNVSTLSEAGLPPEAEMLLSHSHVASNLSVRVALRSAGGRLDAALGLEGPAPSAPGRRLRASLGHTVPGLRRWGLPFSVDGRGHSQSAGPRLAAGLTASVDGEQLRVALERGAEGGRQGLALGLHHGLSGLQNPAVLSLNGSLLVHAYVASLAAQVSSGDTFARAHVHTSCSHTAHLDAGLQHAWPPLQALGVAPDNHIRVSVGGDKPPRAQLEVALGQCTLTAHGDVRTEADAKRTNWTLSLENRCPPLEATGVPRALRSEGHLSWGRCEFDLAAGLHSDSGDAHLQLVRACGPQTSVLGHLTHSLPLLGRLGLPPSSTINLTAGAGPTARSSLALRGGPCQLQGTLEQHAGNRSAWTLAAEPGCPLLEGLGLPAGMWLSGSLQAAGGDAEASGPLAVAGQTASLSSAAAVR</sequence>
<dbReference type="GO" id="GO:0005319">
    <property type="term" value="F:lipid transporter activity"/>
    <property type="evidence" value="ECO:0007669"/>
    <property type="project" value="InterPro"/>
</dbReference>
<feature type="region of interest" description="Disordered" evidence="4">
    <location>
        <begin position="241"/>
        <end position="263"/>
    </location>
</feature>
<evidence type="ECO:0000313" key="6">
    <source>
        <dbReference type="EMBL" id="KAF5918395.1"/>
    </source>
</evidence>
<dbReference type="Gene3D" id="2.20.80.10">
    <property type="entry name" value="Lipovitellin-phosvitin complex, chain A, domain 4"/>
    <property type="match status" value="1"/>
</dbReference>
<feature type="region of interest" description="Disordered" evidence="4">
    <location>
        <begin position="781"/>
        <end position="824"/>
    </location>
</feature>
<dbReference type="InterPro" id="IPR015816">
    <property type="entry name" value="Vitellinogen_b-sht_N"/>
</dbReference>
<dbReference type="Gene3D" id="2.20.50.20">
    <property type="entry name" value="Lipovitellin. Chain A, domain 3"/>
    <property type="match status" value="1"/>
</dbReference>
<dbReference type="SUPFAM" id="SSF56968">
    <property type="entry name" value="Lipovitellin-phosvitin complex, beta-sheet shell regions"/>
    <property type="match status" value="2"/>
</dbReference>
<keyword evidence="7" id="KW-1185">Reference proteome</keyword>
<accession>A0A7J7ERD6</accession>
<dbReference type="InterPro" id="IPR011030">
    <property type="entry name" value="Lipovitellin_superhlx_dom"/>
</dbReference>
<dbReference type="PANTHER" id="PTHR37860:SF2">
    <property type="entry name" value="VITELLOGENIN DOMAIN-CONTAINING PROTEIN"/>
    <property type="match status" value="1"/>
</dbReference>
<evidence type="ECO:0000313" key="7">
    <source>
        <dbReference type="Proteomes" id="UP000551758"/>
    </source>
</evidence>
<dbReference type="SMART" id="SM00638">
    <property type="entry name" value="LPD_N"/>
    <property type="match status" value="1"/>
</dbReference>
<dbReference type="SUPFAM" id="SSF48431">
    <property type="entry name" value="Lipovitellin-phosvitin complex, superhelical domain"/>
    <property type="match status" value="1"/>
</dbReference>
<dbReference type="Gene3D" id="2.30.230.10">
    <property type="entry name" value="Lipovitellin, beta-sheet shell regions, chain A"/>
    <property type="match status" value="1"/>
</dbReference>
<dbReference type="FunFam" id="1.25.10.20:FF:000005">
    <property type="entry name" value="Apolipoprotein lipid transfer particle"/>
    <property type="match status" value="1"/>
</dbReference>
<reference evidence="6 7" key="1">
    <citation type="journal article" date="2020" name="Mol. Biol. Evol.">
        <title>Interspecific Gene Flow and the Evolution of Specialization in Black and White Rhinoceros.</title>
        <authorList>
            <person name="Moodley Y."/>
            <person name="Westbury M.V."/>
            <person name="Russo I.M."/>
            <person name="Gopalakrishnan S."/>
            <person name="Rakotoarivelo A."/>
            <person name="Olsen R.A."/>
            <person name="Prost S."/>
            <person name="Tunstall T."/>
            <person name="Ryder O.A."/>
            <person name="Dalen L."/>
            <person name="Bruford M.W."/>
        </authorList>
    </citation>
    <scope>NUCLEOTIDE SEQUENCE [LARGE SCALE GENOMIC DNA]</scope>
    <source>
        <strain evidence="6">SBR-YM</strain>
        <tissue evidence="6">Skin</tissue>
    </source>
</reference>